<dbReference type="CDD" id="cd00067">
    <property type="entry name" value="GAL4"/>
    <property type="match status" value="1"/>
</dbReference>
<evidence type="ECO:0000256" key="3">
    <source>
        <dbReference type="ARBA" id="ARBA00023015"/>
    </source>
</evidence>
<keyword evidence="3" id="KW-0805">Transcription regulation</keyword>
<dbReference type="GO" id="GO:0008270">
    <property type="term" value="F:zinc ion binding"/>
    <property type="evidence" value="ECO:0007669"/>
    <property type="project" value="InterPro"/>
</dbReference>
<evidence type="ECO:0000256" key="5">
    <source>
        <dbReference type="ARBA" id="ARBA00023163"/>
    </source>
</evidence>
<dbReference type="InterPro" id="IPR052360">
    <property type="entry name" value="Transcr_Regulatory_Proteins"/>
</dbReference>
<evidence type="ECO:0000256" key="4">
    <source>
        <dbReference type="ARBA" id="ARBA00023125"/>
    </source>
</evidence>
<dbReference type="SUPFAM" id="SSF57701">
    <property type="entry name" value="Zn2/Cys6 DNA-binding domain"/>
    <property type="match status" value="1"/>
</dbReference>
<evidence type="ECO:0000313" key="7">
    <source>
        <dbReference type="EMBL" id="TRX88016.1"/>
    </source>
</evidence>
<dbReference type="EMBL" id="VFLP01000103">
    <property type="protein sequence ID" value="TRX88016.1"/>
    <property type="molecule type" value="Genomic_DNA"/>
</dbReference>
<sequence length="265" mass="30189">MDTINGEGFLDHAWAQGVFKKIRHKKCDESRPACVRCSSTGRRCDFSQEHHLQDDPSPIQSIQSIPVLLLLRHPAPNLDLTSRFESIQSLEFEFFTLICAPEYGIFFETPFWESLVLQSAVREPCIYHAALAISTLTRNHYFPTSHWYDPTTGARSAAGYSMMQYNLAIRYLNARLSSSVPNRNLTKLTVLTAIVFINLEFLCQDQVSSSRGSWIAMHLRGATCLLRDLKSRFGAQPDLDSEYLESGVAYLRRQAEQFMIRDGLQ</sequence>
<evidence type="ECO:0000256" key="6">
    <source>
        <dbReference type="ARBA" id="ARBA00023242"/>
    </source>
</evidence>
<dbReference type="Gene3D" id="4.10.240.10">
    <property type="entry name" value="Zn(2)-C6 fungal-type DNA-binding domain"/>
    <property type="match status" value="1"/>
</dbReference>
<dbReference type="GO" id="GO:0000981">
    <property type="term" value="F:DNA-binding transcription factor activity, RNA polymerase II-specific"/>
    <property type="evidence" value="ECO:0007669"/>
    <property type="project" value="InterPro"/>
</dbReference>
<protein>
    <recommendedName>
        <fullName evidence="9">Zn(2)-C6 fungal-type domain-containing protein</fullName>
    </recommendedName>
</protein>
<dbReference type="InterPro" id="IPR021858">
    <property type="entry name" value="Fun_TF"/>
</dbReference>
<keyword evidence="4" id="KW-0238">DNA-binding</keyword>
<evidence type="ECO:0000313" key="8">
    <source>
        <dbReference type="Proteomes" id="UP000319160"/>
    </source>
</evidence>
<keyword evidence="6" id="KW-0539">Nucleus</keyword>
<keyword evidence="1" id="KW-0479">Metal-binding</keyword>
<dbReference type="GO" id="GO:0003677">
    <property type="term" value="F:DNA binding"/>
    <property type="evidence" value="ECO:0007669"/>
    <property type="project" value="UniProtKB-KW"/>
</dbReference>
<keyword evidence="2" id="KW-0862">Zinc</keyword>
<comment type="caution">
    <text evidence="7">The sequence shown here is derived from an EMBL/GenBank/DDBJ whole genome shotgun (WGS) entry which is preliminary data.</text>
</comment>
<dbReference type="InterPro" id="IPR001138">
    <property type="entry name" value="Zn2Cys6_DnaBD"/>
</dbReference>
<dbReference type="PANTHER" id="PTHR36206">
    <property type="entry name" value="ASPERCRYPTIN BIOSYNTHESIS CLUSTER-SPECIFIC TRANSCRIPTION REGULATOR ATNN-RELATED"/>
    <property type="match status" value="1"/>
</dbReference>
<dbReference type="Pfam" id="PF11951">
    <property type="entry name" value="Fungal_trans_2"/>
    <property type="match status" value="1"/>
</dbReference>
<evidence type="ECO:0000256" key="1">
    <source>
        <dbReference type="ARBA" id="ARBA00022723"/>
    </source>
</evidence>
<keyword evidence="5" id="KW-0804">Transcription</keyword>
<dbReference type="Proteomes" id="UP000319160">
    <property type="component" value="Unassembled WGS sequence"/>
</dbReference>
<dbReference type="PANTHER" id="PTHR36206:SF16">
    <property type="entry name" value="TRANSCRIPTION FACTOR DOMAIN-CONTAINING PROTEIN-RELATED"/>
    <property type="match status" value="1"/>
</dbReference>
<gene>
    <name evidence="7" type="ORF">FHL15_011071</name>
</gene>
<dbReference type="InterPro" id="IPR036864">
    <property type="entry name" value="Zn2-C6_fun-type_DNA-bd_sf"/>
</dbReference>
<accession>A0A553HJ87</accession>
<reference evidence="8" key="1">
    <citation type="submission" date="2019-06" db="EMBL/GenBank/DDBJ databases">
        <title>Draft genome sequence of the griseofulvin-producing fungus Xylaria cubensis strain G536.</title>
        <authorList>
            <person name="Mead M.E."/>
            <person name="Raja H.A."/>
            <person name="Steenwyk J.L."/>
            <person name="Knowles S.L."/>
            <person name="Oberlies N.H."/>
            <person name="Rokas A."/>
        </authorList>
    </citation>
    <scope>NUCLEOTIDE SEQUENCE [LARGE SCALE GENOMIC DNA]</scope>
    <source>
        <strain evidence="8">G536</strain>
    </source>
</reference>
<evidence type="ECO:0000256" key="2">
    <source>
        <dbReference type="ARBA" id="ARBA00022833"/>
    </source>
</evidence>
<name>A0A553HJ87_9PEZI</name>
<dbReference type="OrthoDB" id="3598904at2759"/>
<organism evidence="7 8">
    <name type="scientific">Xylaria flabelliformis</name>
    <dbReference type="NCBI Taxonomy" id="2512241"/>
    <lineage>
        <taxon>Eukaryota</taxon>
        <taxon>Fungi</taxon>
        <taxon>Dikarya</taxon>
        <taxon>Ascomycota</taxon>
        <taxon>Pezizomycotina</taxon>
        <taxon>Sordariomycetes</taxon>
        <taxon>Xylariomycetidae</taxon>
        <taxon>Xylariales</taxon>
        <taxon>Xylariaceae</taxon>
        <taxon>Xylaria</taxon>
    </lineage>
</organism>
<dbReference type="AlphaFoldDB" id="A0A553HJ87"/>
<proteinExistence type="predicted"/>
<keyword evidence="8" id="KW-1185">Reference proteome</keyword>
<evidence type="ECO:0008006" key="9">
    <source>
        <dbReference type="Google" id="ProtNLM"/>
    </source>
</evidence>